<evidence type="ECO:0000256" key="1">
    <source>
        <dbReference type="ARBA" id="ARBA00022574"/>
    </source>
</evidence>
<dbReference type="InterPro" id="IPR019775">
    <property type="entry name" value="WD40_repeat_CS"/>
</dbReference>
<feature type="domain" description="PLAT" evidence="6">
    <location>
        <begin position="996"/>
        <end position="1115"/>
    </location>
</feature>
<feature type="domain" description="PLAT" evidence="6">
    <location>
        <begin position="1944"/>
        <end position="2059"/>
    </location>
</feature>
<feature type="compositionally biased region" description="Basic and acidic residues" evidence="5">
    <location>
        <begin position="2754"/>
        <end position="2767"/>
    </location>
</feature>
<feature type="compositionally biased region" description="Acidic residues" evidence="5">
    <location>
        <begin position="2711"/>
        <end position="2728"/>
    </location>
</feature>
<feature type="domain" description="PLAT" evidence="6">
    <location>
        <begin position="2501"/>
        <end position="2617"/>
    </location>
</feature>
<feature type="region of interest" description="Disordered" evidence="5">
    <location>
        <begin position="2698"/>
        <end position="2728"/>
    </location>
</feature>
<evidence type="ECO:0000313" key="8">
    <source>
        <dbReference type="Proteomes" id="UP000815325"/>
    </source>
</evidence>
<dbReference type="SMART" id="SM00320">
    <property type="entry name" value="WD40"/>
    <property type="match status" value="7"/>
</dbReference>
<dbReference type="InterPro" id="IPR036322">
    <property type="entry name" value="WD40_repeat_dom_sf"/>
</dbReference>
<reference evidence="7" key="1">
    <citation type="submission" date="2017-08" db="EMBL/GenBank/DDBJ databases">
        <authorList>
            <person name="Polle J.E."/>
            <person name="Barry K."/>
            <person name="Cushman J."/>
            <person name="Schmutz J."/>
            <person name="Tran D."/>
            <person name="Hathwaick L.T."/>
            <person name="Yim W.C."/>
            <person name="Jenkins J."/>
            <person name="Mckie-Krisberg Z.M."/>
            <person name="Prochnik S."/>
            <person name="Lindquist E."/>
            <person name="Dockter R.B."/>
            <person name="Adam C."/>
            <person name="Molina H."/>
            <person name="Bunkerborg J."/>
            <person name="Jin E."/>
            <person name="Buchheim M."/>
            <person name="Magnuson J."/>
        </authorList>
    </citation>
    <scope>NUCLEOTIDE SEQUENCE</scope>
    <source>
        <strain evidence="7">CCAP 19/18</strain>
    </source>
</reference>
<keyword evidence="1 4" id="KW-0853">WD repeat</keyword>
<feature type="domain" description="PLAT" evidence="6">
    <location>
        <begin position="1685"/>
        <end position="1801"/>
    </location>
</feature>
<dbReference type="Pfam" id="PF23414">
    <property type="entry name" value="Beta-prop_EML_2"/>
    <property type="match status" value="1"/>
</dbReference>
<dbReference type="InterPro" id="IPR052970">
    <property type="entry name" value="Inner_ear_hair_cell_LOXHD"/>
</dbReference>
<dbReference type="Gene3D" id="2.130.10.10">
    <property type="entry name" value="YVTN repeat-like/Quinoprotein amine dehydrogenase"/>
    <property type="match status" value="2"/>
</dbReference>
<accession>A0ABQ7GSD7</accession>
<dbReference type="InterPro" id="IPR055442">
    <property type="entry name" value="Beta-prop_EML-like_2nd"/>
</dbReference>
<feature type="domain" description="PLAT" evidence="6">
    <location>
        <begin position="2069"/>
        <end position="2184"/>
    </location>
</feature>
<dbReference type="Pfam" id="PF01477">
    <property type="entry name" value="PLAT"/>
    <property type="match status" value="15"/>
</dbReference>
<evidence type="ECO:0000256" key="3">
    <source>
        <dbReference type="PROSITE-ProRule" id="PRU00152"/>
    </source>
</evidence>
<feature type="region of interest" description="Disordered" evidence="5">
    <location>
        <begin position="2746"/>
        <end position="2810"/>
    </location>
</feature>
<dbReference type="Gene3D" id="2.60.60.20">
    <property type="entry name" value="PLAT/LH2 domain"/>
    <property type="match status" value="2"/>
</dbReference>
<dbReference type="PANTHER" id="PTHR45901:SF3">
    <property type="entry name" value="LIPOXYGENASE HOMOLOGY DOMAIN-CONTAINING PROTEIN 1"/>
    <property type="match status" value="1"/>
</dbReference>
<feature type="domain" description="PLAT" evidence="6">
    <location>
        <begin position="486"/>
        <end position="603"/>
    </location>
</feature>
<dbReference type="InterPro" id="IPR036392">
    <property type="entry name" value="PLAT/LH2_dom_sf"/>
</dbReference>
<dbReference type="InterPro" id="IPR015943">
    <property type="entry name" value="WD40/YVTN_repeat-like_dom_sf"/>
</dbReference>
<evidence type="ECO:0000256" key="4">
    <source>
        <dbReference type="PROSITE-ProRule" id="PRU00221"/>
    </source>
</evidence>
<dbReference type="Proteomes" id="UP000815325">
    <property type="component" value="Unassembled WGS sequence"/>
</dbReference>
<name>A0ABQ7GSD7_DUNSA</name>
<feature type="region of interest" description="Disordered" evidence="5">
    <location>
        <begin position="2635"/>
        <end position="2663"/>
    </location>
</feature>
<dbReference type="PROSITE" id="PS50095">
    <property type="entry name" value="PLAT"/>
    <property type="match status" value="16"/>
</dbReference>
<comment type="caution">
    <text evidence="3">Lacks conserved residue(s) required for the propagation of feature annotation.</text>
</comment>
<dbReference type="PROSITE" id="PS50082">
    <property type="entry name" value="WD_REPEATS_2"/>
    <property type="match status" value="2"/>
</dbReference>
<dbReference type="EMBL" id="MU069612">
    <property type="protein sequence ID" value="KAF5837533.1"/>
    <property type="molecule type" value="Genomic_DNA"/>
</dbReference>
<feature type="domain" description="PLAT" evidence="6">
    <location>
        <begin position="1247"/>
        <end position="1373"/>
    </location>
</feature>
<dbReference type="PROSITE" id="PS00678">
    <property type="entry name" value="WD_REPEATS_1"/>
    <property type="match status" value="1"/>
</dbReference>
<feature type="domain" description="PLAT" evidence="6">
    <location>
        <begin position="612"/>
        <end position="729"/>
    </location>
</feature>
<protein>
    <recommendedName>
        <fullName evidence="6">PLAT domain-containing protein</fullName>
    </recommendedName>
</protein>
<sequence>MGGRRAGSFGSVLKVIPAHAPGPKAPSIHDGQLVVQGVRALCLRAKNSELVSGGSDGTLIVWDITNGTLGRVLKTIPFHELSESSVCSFRSLDAQNDGYTLVAGTNRCEIWAVSNDIPESLVQGHTNDVYACAWHPKKPYKFATACDSSNVFLWNARRRQLIAKVNVGLAARSVAFSPNGAHLAVGTITGSIRVVQVEDMSQKVAEMHFSSQGIKELKYSPDGTMMAAGSHDCDIDIFDVTRGYARLARCTGHSSYINHIDWSVDSRIIQSTCGAYELLYFDAITGKQVRQNQRDTMWHTWTCTQGFPVMGIWRPDNDGTDINSACRTHKNPAWQTLDPLAGSLEEYVLTAGDDGRVRIFNYPCVVENAPCREYVGHCSHVMDVRVAPTNRWAVSVGGSDRSAMQWRILPEAQEEVIQIKPQVEPYRVFTAPKRKGVAADPLALMADPADAAANAAAQIAADADAAAANALKNKEAEDALRRQSLKKYEITTVTSNIKGAGTDAQVFVVLTGSKGKSMDMKLENSPDNFERGRTDTFMLEIPDLGDVHTVMVGHNGKGSKPRWHLEKLIVLNKTDPGVNPAVFTCGQWMGADVGDGQLSRILKLGTQGLTSRKYKVLVKTSDIKGAGTDANVFLTLFGEFNGQITKTKPIKLENSTNNFERGQNDVFEVEGAIGNLRHIYIGHDNTNLEADWHLQEVLITSPGMPDKQFVANRWLSTKEGDGATYCNLYPTGAVAFEEPHKYKITVYTSDIRGAGTDARVYITFFNDRGMASRKFNLDSNANNFERGMVDVFFVTYPDLGGVAEIEIEHDNSGLKSGWHCEQVVVEDETAQTRAAFPCDRWLATDEDDGKIRRRLKARAPSSDITSYRVTAMTSDIKGAGTDANVFISLCGEQDGKEVWGPSQRLEGSKNNFERSQVDTFLLKKQKSLGELKKIKIGHDNHGAGPGWHLDHVEIWDDATGQRYFFPCQRWFDKTEEDGLIERVLDVADVNADADTAMYKITVHTSDIKFAGTDANVFIQIFGNKDGKPISTPKVQLNNSKNNFERGMIDEFTHTMRNVKDMQRIVIGHDNSQAGSDWHLKMVEVFNVMTTEKCSFFYNGWLAKSEPPYQTEVELFPTGEDAPPVCRYGVSVYTSDIRGAGTDANVYCVIFGEKGQTPRTKLETAKNNFERGQRDDFVIESIDLGQITKLEIGHDDSGPGSGWHLSHVEVRSQATQETYFFNADQWLEKANGTLTLTLLPSNAAGAHQIYQVRVRTGDVRGAGTDADVSIILIGSKGQSPEIQLESSADNFERNKLDEFKLDLGNKDIGELQKVDIGFSAKQTVAGVFGGLTGKKWNLTSVEVVHFNTQTRTFFFEDDWLSEQRRRVLLQPGKVGENNIYRVVVRTSDIKGAGTDANVTLNIVGEKDGKVIHTGPQKLDSSANDFERGHVDTFILKNKDVGKLKRVMVTSDGSGVGGSWHLNQVEVTDTIRGETQYFPCNEWLDPADPMSLNKTLLPRDADGTIGQLLQYEVIVFTSDIRGAGTDANVEMELWGTKDHTSPHRLDTSVEVLHPLTKKRFFMLHNDWLKGACERKLEVGKLPASGKCTYRVTVTTSGKASALDKVPAKMHDIYWARCRMLENENCVIRLNNAGMTRDWHLRQVEVFSEDTQKNFVFPCNDWLKKEGADESKLRRELVAGSPDQKGPTNYCITVHTSDLKGAGTDADVHVVVYGELGDTGERLLDNSMQNNFERGKVDTFFVTAPNMGPMKALKVKSSNTGLGASWHLAKVEVASSATGEKLVFPFHDWFSNDNGTVHVLWPDRDGDGTGDAGELGLVKYRVSTYTADERGAGTDANVTIALHGTKGFVGATRLENAQNNFERGRKDEFEVMGTDVGELTHVDIAHDNSLIGSAWKLDQVEVFHPKLQRLFMFPCHDWLQVTEAEGLDGCKKTLREGALAAADSGTASYKVLVQTSDIRGAGTDSDIFIRLFGPKGDSGERLLDSSANDFERGKLDTFMFSGPDVGEVQRIKIRSSNTGLGASWHLSHVDVFSSSMPEMFHFPFNNWVDSKHGLEHFIWRDGTEDVNAAALVEYRVTVYTSDIRGAGTDANVSIEMYGSKGAVGQTRLETSANNFERNHADMFVVRGTDIGDVEKVVISHDNSGAGPAWHCQQVDIFNPSTQRTYTFPCNSWLEKTPEEGMNGCRKELVFGMQEGQELCDYKVEVHTGDVRGAGTDSNVEACVFGTKGDTGMQVLANSRNNFERNKTDVFFFKAPDIGTMTDCRVVSDGSGLGADWFLDDVLVTNTTFGTSTRFPYNNWFDSSNGFAHNLAPEGMEGDTTNIVKYRVTVVTSDIRGAGTDGDVFLALKGEHGAMGETRLESGRNNFERNQTDVFEIIGSAIGALKEANIRLVPKGLGSSWHLRMVEVLNLKSGAKAVFVYNDWLEGGKEGDPKASVTLLEASSPEAQAKQTSDQWHVTTVTGTQAGAGTDADVFIQGPTHKHVRYCSFYAGVNPAQGTANAKGDMYRLQFKTSNKMGAGTDASVRVELTDASGHKWKPYFAQDSSMFERGATDEFMVSSLEPMDEMVTAHVSLENCGITDGWHLETLHVTHLPSQRKWEFRHNGWVPKDKGVTLKAKVVNDVPLHENPLEEYRADVQELEDQDQQVSTQGPKQARRKAPKPVPEPIDYEVVVHTGNKLGAGTDSSVTAELVGSLFTAQHTFGQEQKQRQAGVDPADEDEGNEPEVLDEEDWNSLPQFQVLDEEDWNSLPQFQVQDQDIARKPKPAGDQDRQPQVLDAGSRKKPPQFQKDKKDQGPPDQQQAQGHAAAEPEPTCEWKAFTAPYEQDPEYDVTWYYNEAKQISSWEKPPEYAAWEEQHQLWKGRRGLAS</sequence>
<feature type="domain" description="PLAT" evidence="6">
    <location>
        <begin position="1377"/>
        <end position="1496"/>
    </location>
</feature>
<evidence type="ECO:0000256" key="2">
    <source>
        <dbReference type="ARBA" id="ARBA00022737"/>
    </source>
</evidence>
<evidence type="ECO:0000313" key="7">
    <source>
        <dbReference type="EMBL" id="KAF5837533.1"/>
    </source>
</evidence>
<evidence type="ECO:0000259" key="6">
    <source>
        <dbReference type="PROSITE" id="PS50095"/>
    </source>
</evidence>
<feature type="domain" description="PLAT" evidence="6">
    <location>
        <begin position="865"/>
        <end position="985"/>
    </location>
</feature>
<comment type="caution">
    <text evidence="7">The sequence shown here is derived from an EMBL/GenBank/DDBJ whole genome shotgun (WGS) entry which is preliminary data.</text>
</comment>
<dbReference type="PANTHER" id="PTHR45901">
    <property type="entry name" value="PROTEIN CBG12474"/>
    <property type="match status" value="1"/>
</dbReference>
<feature type="domain" description="PLAT" evidence="6">
    <location>
        <begin position="2196"/>
        <end position="2311"/>
    </location>
</feature>
<dbReference type="Pfam" id="PF00400">
    <property type="entry name" value="WD40"/>
    <property type="match status" value="1"/>
</dbReference>
<feature type="domain" description="PLAT" evidence="6">
    <location>
        <begin position="1507"/>
        <end position="1674"/>
    </location>
</feature>
<feature type="domain" description="PLAT" evidence="6">
    <location>
        <begin position="1125"/>
        <end position="1240"/>
    </location>
</feature>
<dbReference type="CDD" id="cd01756">
    <property type="entry name" value="PLAT_repeat"/>
    <property type="match status" value="8"/>
</dbReference>
<keyword evidence="8" id="KW-1185">Reference proteome</keyword>
<keyword evidence="2" id="KW-0677">Repeat</keyword>
<feature type="repeat" description="WD" evidence="4">
    <location>
        <begin position="38"/>
        <end position="72"/>
    </location>
</feature>
<feature type="repeat" description="WD" evidence="4">
    <location>
        <begin position="122"/>
        <end position="164"/>
    </location>
</feature>
<proteinExistence type="predicted"/>
<feature type="domain" description="PLAT" evidence="6">
    <location>
        <begin position="740"/>
        <end position="856"/>
    </location>
</feature>
<evidence type="ECO:0000256" key="5">
    <source>
        <dbReference type="SAM" id="MobiDB-lite"/>
    </source>
</evidence>
<dbReference type="InterPro" id="IPR001680">
    <property type="entry name" value="WD40_rpt"/>
</dbReference>
<feature type="domain" description="PLAT" evidence="6">
    <location>
        <begin position="2320"/>
        <end position="2435"/>
    </location>
</feature>
<organism evidence="7 8">
    <name type="scientific">Dunaliella salina</name>
    <name type="common">Green alga</name>
    <name type="synonym">Protococcus salinus</name>
    <dbReference type="NCBI Taxonomy" id="3046"/>
    <lineage>
        <taxon>Eukaryota</taxon>
        <taxon>Viridiplantae</taxon>
        <taxon>Chlorophyta</taxon>
        <taxon>core chlorophytes</taxon>
        <taxon>Chlorophyceae</taxon>
        <taxon>CS clade</taxon>
        <taxon>Chlamydomonadales</taxon>
        <taxon>Dunaliellaceae</taxon>
        <taxon>Dunaliella</taxon>
    </lineage>
</organism>
<feature type="domain" description="PLAT" evidence="6">
    <location>
        <begin position="1815"/>
        <end position="1930"/>
    </location>
</feature>
<dbReference type="SMART" id="SM00308">
    <property type="entry name" value="LH2"/>
    <property type="match status" value="13"/>
</dbReference>
<dbReference type="SUPFAM" id="SSF50978">
    <property type="entry name" value="WD40 repeat-like"/>
    <property type="match status" value="1"/>
</dbReference>
<gene>
    <name evidence="7" type="ORF">DUNSADRAFT_4226</name>
</gene>
<dbReference type="InterPro" id="IPR001024">
    <property type="entry name" value="PLAT/LH2_dom"/>
</dbReference>
<dbReference type="SUPFAM" id="SSF49723">
    <property type="entry name" value="Lipase/lipooxygenase domain (PLAT/LH2 domain)"/>
    <property type="match status" value="16"/>
</dbReference>
<dbReference type="Gene3D" id="2.40.180.10">
    <property type="entry name" value="Catalase core domain"/>
    <property type="match status" value="14"/>
</dbReference>